<evidence type="ECO:0000313" key="1">
    <source>
        <dbReference type="EMBL" id="KIX12430.1"/>
    </source>
</evidence>
<reference evidence="1 2" key="1">
    <citation type="submission" date="2013-11" db="EMBL/GenBank/DDBJ databases">
        <title>Metagenomic analysis of a methanogenic consortium involved in long chain n-alkane degradation.</title>
        <authorList>
            <person name="Davidova I.A."/>
            <person name="Callaghan A.V."/>
            <person name="Wawrik B."/>
            <person name="Pruitt S."/>
            <person name="Marks C."/>
            <person name="Duncan K.E."/>
            <person name="Suflita J.M."/>
        </authorList>
    </citation>
    <scope>NUCLEOTIDE SEQUENCE [LARGE SCALE GENOMIC DNA]</scope>
    <source>
        <strain evidence="1 2">SPR</strain>
    </source>
</reference>
<proteinExistence type="predicted"/>
<keyword evidence="2" id="KW-1185">Reference proteome</keyword>
<dbReference type="Proteomes" id="UP000032233">
    <property type="component" value="Unassembled WGS sequence"/>
</dbReference>
<dbReference type="STRING" id="1429043.X474_19040"/>
<dbReference type="InParanoid" id="A0A0D2JSG0"/>
<sequence length="38" mass="4451">MKRQVWLFKRSVGYDIKQKPLICEKKGWGALKAESAKE</sequence>
<gene>
    <name evidence="1" type="ORF">X474_19040</name>
</gene>
<dbReference type="AlphaFoldDB" id="A0A0D2JSG0"/>
<accession>A0A0D2JSG0</accession>
<organism evidence="1 2">
    <name type="scientific">Dethiosulfatarculus sandiegensis</name>
    <dbReference type="NCBI Taxonomy" id="1429043"/>
    <lineage>
        <taxon>Bacteria</taxon>
        <taxon>Pseudomonadati</taxon>
        <taxon>Thermodesulfobacteriota</taxon>
        <taxon>Desulfarculia</taxon>
        <taxon>Desulfarculales</taxon>
        <taxon>Desulfarculaceae</taxon>
        <taxon>Dethiosulfatarculus</taxon>
    </lineage>
</organism>
<name>A0A0D2JSG0_9BACT</name>
<evidence type="ECO:0000313" key="2">
    <source>
        <dbReference type="Proteomes" id="UP000032233"/>
    </source>
</evidence>
<protein>
    <submittedName>
        <fullName evidence="1">Uncharacterized protein</fullName>
    </submittedName>
</protein>
<comment type="caution">
    <text evidence="1">The sequence shown here is derived from an EMBL/GenBank/DDBJ whole genome shotgun (WGS) entry which is preliminary data.</text>
</comment>
<dbReference type="EMBL" id="AZAC01000032">
    <property type="protein sequence ID" value="KIX12430.1"/>
    <property type="molecule type" value="Genomic_DNA"/>
</dbReference>